<dbReference type="SUPFAM" id="SSF50341">
    <property type="entry name" value="CheW-like"/>
    <property type="match status" value="1"/>
</dbReference>
<dbReference type="Proteomes" id="UP000266385">
    <property type="component" value="Unassembled WGS sequence"/>
</dbReference>
<dbReference type="GO" id="GO:0005829">
    <property type="term" value="C:cytosol"/>
    <property type="evidence" value="ECO:0007669"/>
    <property type="project" value="TreeGrafter"/>
</dbReference>
<dbReference type="RefSeq" id="WP_119374899.1">
    <property type="nucleotide sequence ID" value="NZ_QWFX01000005.1"/>
</dbReference>
<comment type="caution">
    <text evidence="2">The sequence shown here is derived from an EMBL/GenBank/DDBJ whole genome shotgun (WGS) entry which is preliminary data.</text>
</comment>
<dbReference type="OrthoDB" id="9794382at2"/>
<evidence type="ECO:0000313" key="3">
    <source>
        <dbReference type="Proteomes" id="UP000266385"/>
    </source>
</evidence>
<dbReference type="Gene3D" id="2.30.30.40">
    <property type="entry name" value="SH3 Domains"/>
    <property type="match status" value="1"/>
</dbReference>
<gene>
    <name evidence="2" type="ORF">D1223_02930</name>
</gene>
<sequence length="156" mass="17399">MAEQQNQRREHEDKFISFWVGEQEFCVDIMSVKEIRGWTEPTRIPRAPDHICGVINLRGAILPIIDFAARVGMPVREPDASTVIVVTQNADQLVGMKVDAVSDILSLSTESMQPIPDIASESAKEFFKGVVTREEGMIRIVDLSRIAHVEPENLAA</sequence>
<dbReference type="InterPro" id="IPR002545">
    <property type="entry name" value="CheW-lke_dom"/>
</dbReference>
<dbReference type="InterPro" id="IPR036061">
    <property type="entry name" value="CheW-like_dom_sf"/>
</dbReference>
<name>A0A399RNP4_9PROT</name>
<evidence type="ECO:0000313" key="2">
    <source>
        <dbReference type="EMBL" id="RIJ32818.1"/>
    </source>
</evidence>
<protein>
    <submittedName>
        <fullName evidence="2">Chemotaxis protein CheW</fullName>
    </submittedName>
</protein>
<proteinExistence type="predicted"/>
<dbReference type="SMART" id="SM00260">
    <property type="entry name" value="CheW"/>
    <property type="match status" value="1"/>
</dbReference>
<dbReference type="InterPro" id="IPR039315">
    <property type="entry name" value="CheW"/>
</dbReference>
<dbReference type="Gene3D" id="2.40.50.180">
    <property type="entry name" value="CheA-289, Domain 4"/>
    <property type="match status" value="1"/>
</dbReference>
<dbReference type="Pfam" id="PF01584">
    <property type="entry name" value="CheW"/>
    <property type="match status" value="1"/>
</dbReference>
<keyword evidence="3" id="KW-1185">Reference proteome</keyword>
<dbReference type="CDD" id="cd00732">
    <property type="entry name" value="CheW"/>
    <property type="match status" value="1"/>
</dbReference>
<dbReference type="GO" id="GO:0006935">
    <property type="term" value="P:chemotaxis"/>
    <property type="evidence" value="ECO:0007669"/>
    <property type="project" value="InterPro"/>
</dbReference>
<dbReference type="EMBL" id="QWFX01000005">
    <property type="protein sequence ID" value="RIJ32818.1"/>
    <property type="molecule type" value="Genomic_DNA"/>
</dbReference>
<reference evidence="2 3" key="1">
    <citation type="submission" date="2018-08" db="EMBL/GenBank/DDBJ databases">
        <title>Henriciella mobilis sp. nov., isolated from seawater.</title>
        <authorList>
            <person name="Cheng H."/>
            <person name="Wu Y.-H."/>
            <person name="Xu X.-W."/>
            <person name="Guo L.-L."/>
        </authorList>
    </citation>
    <scope>NUCLEOTIDE SEQUENCE [LARGE SCALE GENOMIC DNA]</scope>
    <source>
        <strain evidence="2 3">JN25</strain>
    </source>
</reference>
<accession>A0A399RNP4</accession>
<dbReference type="PANTHER" id="PTHR22617:SF23">
    <property type="entry name" value="CHEMOTAXIS PROTEIN CHEW"/>
    <property type="match status" value="1"/>
</dbReference>
<evidence type="ECO:0000259" key="1">
    <source>
        <dbReference type="PROSITE" id="PS50851"/>
    </source>
</evidence>
<dbReference type="PANTHER" id="PTHR22617">
    <property type="entry name" value="CHEMOTAXIS SENSOR HISTIDINE KINASE-RELATED"/>
    <property type="match status" value="1"/>
</dbReference>
<dbReference type="AlphaFoldDB" id="A0A399RNP4"/>
<dbReference type="PROSITE" id="PS50851">
    <property type="entry name" value="CHEW"/>
    <property type="match status" value="1"/>
</dbReference>
<dbReference type="GO" id="GO:0007165">
    <property type="term" value="P:signal transduction"/>
    <property type="evidence" value="ECO:0007669"/>
    <property type="project" value="InterPro"/>
</dbReference>
<feature type="domain" description="CheW-like" evidence="1">
    <location>
        <begin position="12"/>
        <end position="152"/>
    </location>
</feature>
<organism evidence="2 3">
    <name type="scientific">Henriciella mobilis</name>
    <dbReference type="NCBI Taxonomy" id="2305467"/>
    <lineage>
        <taxon>Bacteria</taxon>
        <taxon>Pseudomonadati</taxon>
        <taxon>Pseudomonadota</taxon>
        <taxon>Alphaproteobacteria</taxon>
        <taxon>Hyphomonadales</taxon>
        <taxon>Hyphomonadaceae</taxon>
        <taxon>Henriciella</taxon>
    </lineage>
</organism>